<proteinExistence type="predicted"/>
<organism evidence="1 2">
    <name type="scientific">Diphasiastrum complanatum</name>
    <name type="common">Issler's clubmoss</name>
    <name type="synonym">Lycopodium complanatum</name>
    <dbReference type="NCBI Taxonomy" id="34168"/>
    <lineage>
        <taxon>Eukaryota</taxon>
        <taxon>Viridiplantae</taxon>
        <taxon>Streptophyta</taxon>
        <taxon>Embryophyta</taxon>
        <taxon>Tracheophyta</taxon>
        <taxon>Lycopodiopsida</taxon>
        <taxon>Lycopodiales</taxon>
        <taxon>Lycopodiaceae</taxon>
        <taxon>Lycopodioideae</taxon>
        <taxon>Diphasiastrum</taxon>
    </lineage>
</organism>
<dbReference type="Proteomes" id="UP001162992">
    <property type="component" value="Chromosome 23"/>
</dbReference>
<comment type="caution">
    <text evidence="1">The sequence shown here is derived from an EMBL/GenBank/DDBJ whole genome shotgun (WGS) entry which is preliminary data.</text>
</comment>
<accession>A0ACC2AAW1</accession>
<dbReference type="EMBL" id="CM055114">
    <property type="protein sequence ID" value="KAJ7514619.1"/>
    <property type="molecule type" value="Genomic_DNA"/>
</dbReference>
<gene>
    <name evidence="1" type="ORF">O6H91_23G052500</name>
</gene>
<protein>
    <submittedName>
        <fullName evidence="1">Uncharacterized protein</fullName>
    </submittedName>
</protein>
<name>A0ACC2AAW1_DIPCM</name>
<sequence length="442" mass="48370">MQDLKNTRLQNAVKGLSPLLIRVGGRLQDQVVYKIGDPSRPCLPFTPDPSARFGVKGGCLNMTRWEALNNFFKQTGSKLAFGLSASYGRENNLNSGNWDPSNTQNLISFTASQGYDIFAWELGNELLGSIPPSRYASDVKTFRGIIDNVYGSSSNKPLLVAPDAVFNKDLYRQFLQSSRPNDIDVCTAHIYNIGPATDPIGVLEDRILNPTVLNYERTAFNNMNNLLKAHGSWTKPGVGEAGGIFHGGAHLVSDAFLNSFWYTDQMGEAATFGNHFYCRQTLVGFYYGLLDTTTLRPNPDFYSAKLWTDLMGNNVLPAIVTGSPYLRAYSHCSKGDTASATVILINLSKTTDFSVKLILSGSNGCQGTSGCQRLEYHLTAPQGNLHSRTIMLNGNILDLLPDDQLPDMNPRVVDSSTPISVVRTSIVYVKLVNVSLPACSQA</sequence>
<reference evidence="2" key="1">
    <citation type="journal article" date="2024" name="Proc. Natl. Acad. Sci. U.S.A.">
        <title>Extraordinary preservation of gene collinearity over three hundred million years revealed in homosporous lycophytes.</title>
        <authorList>
            <person name="Li C."/>
            <person name="Wickell D."/>
            <person name="Kuo L.Y."/>
            <person name="Chen X."/>
            <person name="Nie B."/>
            <person name="Liao X."/>
            <person name="Peng D."/>
            <person name="Ji J."/>
            <person name="Jenkins J."/>
            <person name="Williams M."/>
            <person name="Shu S."/>
            <person name="Plott C."/>
            <person name="Barry K."/>
            <person name="Rajasekar S."/>
            <person name="Grimwood J."/>
            <person name="Han X."/>
            <person name="Sun S."/>
            <person name="Hou Z."/>
            <person name="He W."/>
            <person name="Dai G."/>
            <person name="Sun C."/>
            <person name="Schmutz J."/>
            <person name="Leebens-Mack J.H."/>
            <person name="Li F.W."/>
            <person name="Wang L."/>
        </authorList>
    </citation>
    <scope>NUCLEOTIDE SEQUENCE [LARGE SCALE GENOMIC DNA]</scope>
    <source>
        <strain evidence="2">cv. PW_Plant_1</strain>
    </source>
</reference>
<evidence type="ECO:0000313" key="1">
    <source>
        <dbReference type="EMBL" id="KAJ7514619.1"/>
    </source>
</evidence>
<evidence type="ECO:0000313" key="2">
    <source>
        <dbReference type="Proteomes" id="UP001162992"/>
    </source>
</evidence>
<keyword evidence="2" id="KW-1185">Reference proteome</keyword>